<dbReference type="Gene3D" id="3.90.550.10">
    <property type="entry name" value="Spore Coat Polysaccharide Biosynthesis Protein SpsA, Chain A"/>
    <property type="match status" value="1"/>
</dbReference>
<evidence type="ECO:0000259" key="1">
    <source>
        <dbReference type="Pfam" id="PF00483"/>
    </source>
</evidence>
<dbReference type="AlphaFoldDB" id="A0A367MG82"/>
<organism evidence="2 3">
    <name type="scientific">Pseudomonas aeruginosa</name>
    <dbReference type="NCBI Taxonomy" id="287"/>
    <lineage>
        <taxon>Bacteria</taxon>
        <taxon>Pseudomonadati</taxon>
        <taxon>Pseudomonadota</taxon>
        <taxon>Gammaproteobacteria</taxon>
        <taxon>Pseudomonadales</taxon>
        <taxon>Pseudomonadaceae</taxon>
        <taxon>Pseudomonas</taxon>
    </lineage>
</organism>
<sequence>MLIPVVLSGGAGTRLWPVSREGQPKPFMRLPDGQTLLGKTYRRAAGLLAGHGEIVTVTNREHYFQSKDQFQAARLGRHRGYFILEPTGRNTAPAIAVAALAL</sequence>
<accession>A0A367MG82</accession>
<dbReference type="InterPro" id="IPR005835">
    <property type="entry name" value="NTP_transferase_dom"/>
</dbReference>
<dbReference type="GO" id="GO:0016853">
    <property type="term" value="F:isomerase activity"/>
    <property type="evidence" value="ECO:0007669"/>
    <property type="project" value="UniProtKB-KW"/>
</dbReference>
<dbReference type="InterPro" id="IPR029044">
    <property type="entry name" value="Nucleotide-diphossugar_trans"/>
</dbReference>
<dbReference type="EMBL" id="QORE01000024">
    <property type="protein sequence ID" value="RCI76527.1"/>
    <property type="molecule type" value="Genomic_DNA"/>
</dbReference>
<dbReference type="Pfam" id="PF00483">
    <property type="entry name" value="NTP_transferase"/>
    <property type="match status" value="1"/>
</dbReference>
<comment type="caution">
    <text evidence="2">The sequence shown here is derived from an EMBL/GenBank/DDBJ whole genome shotgun (WGS) entry which is preliminary data.</text>
</comment>
<evidence type="ECO:0000313" key="3">
    <source>
        <dbReference type="Proteomes" id="UP000253594"/>
    </source>
</evidence>
<keyword evidence="2" id="KW-0808">Transferase</keyword>
<gene>
    <name evidence="2" type="ORF">DT376_01825</name>
</gene>
<keyword evidence="2" id="KW-0548">Nucleotidyltransferase</keyword>
<proteinExistence type="predicted"/>
<dbReference type="PANTHER" id="PTHR46390:SF1">
    <property type="entry name" value="MANNOSE-1-PHOSPHATE GUANYLYLTRANSFERASE"/>
    <property type="match status" value="1"/>
</dbReference>
<dbReference type="PANTHER" id="PTHR46390">
    <property type="entry name" value="MANNOSE-1-PHOSPHATE GUANYLYLTRANSFERASE"/>
    <property type="match status" value="1"/>
</dbReference>
<keyword evidence="2" id="KW-0413">Isomerase</keyword>
<feature type="non-terminal residue" evidence="2">
    <location>
        <position position="102"/>
    </location>
</feature>
<dbReference type="Proteomes" id="UP000253594">
    <property type="component" value="Unassembled WGS sequence"/>
</dbReference>
<dbReference type="InterPro" id="IPR051161">
    <property type="entry name" value="Mannose-6P_isomerase_type2"/>
</dbReference>
<evidence type="ECO:0000313" key="2">
    <source>
        <dbReference type="EMBL" id="RCI76527.1"/>
    </source>
</evidence>
<name>A0A367MG82_PSEAI</name>
<protein>
    <submittedName>
        <fullName evidence="2">Mannose-1-phosphate guanylyltransferase/mannose-6-phosphate isomerase</fullName>
    </submittedName>
</protein>
<dbReference type="SUPFAM" id="SSF53448">
    <property type="entry name" value="Nucleotide-diphospho-sugar transferases"/>
    <property type="match status" value="1"/>
</dbReference>
<dbReference type="GO" id="GO:0004475">
    <property type="term" value="F:mannose-1-phosphate guanylyltransferase (GTP) activity"/>
    <property type="evidence" value="ECO:0007669"/>
    <property type="project" value="TreeGrafter"/>
</dbReference>
<feature type="domain" description="Nucleotidyl transferase" evidence="1">
    <location>
        <begin position="4"/>
        <end position="101"/>
    </location>
</feature>
<reference evidence="2 3" key="1">
    <citation type="submission" date="2018-07" db="EMBL/GenBank/DDBJ databases">
        <title>Mechanisms of high-level aminoglycoside resistance among Gram-negative pathogens in Brazil.</title>
        <authorList>
            <person name="Ballaben A.S."/>
            <person name="Darini A.L.C."/>
            <person name="Doi Y."/>
        </authorList>
    </citation>
    <scope>NUCLEOTIDE SEQUENCE [LARGE SCALE GENOMIC DNA]</scope>
    <source>
        <strain evidence="2 3">B2-305</strain>
    </source>
</reference>
<dbReference type="GO" id="GO:0009298">
    <property type="term" value="P:GDP-mannose biosynthetic process"/>
    <property type="evidence" value="ECO:0007669"/>
    <property type="project" value="TreeGrafter"/>
</dbReference>